<dbReference type="SUPFAM" id="SSF52540">
    <property type="entry name" value="P-loop containing nucleoside triphosphate hydrolases"/>
    <property type="match status" value="1"/>
</dbReference>
<dbReference type="InterPro" id="IPR027417">
    <property type="entry name" value="P-loop_NTPase"/>
</dbReference>
<accession>A0A382JBY0</accession>
<organism evidence="2">
    <name type="scientific">marine metagenome</name>
    <dbReference type="NCBI Taxonomy" id="408172"/>
    <lineage>
        <taxon>unclassified sequences</taxon>
        <taxon>metagenomes</taxon>
        <taxon>ecological metagenomes</taxon>
    </lineage>
</organism>
<gene>
    <name evidence="2" type="ORF">METZ01_LOCUS261631</name>
</gene>
<proteinExistence type="predicted"/>
<evidence type="ECO:0000313" key="2">
    <source>
        <dbReference type="EMBL" id="SVC08777.1"/>
    </source>
</evidence>
<feature type="domain" description="ATPase dynein-related AAA" evidence="1">
    <location>
        <begin position="33"/>
        <end position="167"/>
    </location>
</feature>
<dbReference type="Pfam" id="PF07728">
    <property type="entry name" value="AAA_5"/>
    <property type="match status" value="1"/>
</dbReference>
<protein>
    <recommendedName>
        <fullName evidence="1">ATPase dynein-related AAA domain-containing protein</fullName>
    </recommendedName>
</protein>
<evidence type="ECO:0000259" key="1">
    <source>
        <dbReference type="Pfam" id="PF07728"/>
    </source>
</evidence>
<reference evidence="2" key="1">
    <citation type="submission" date="2018-05" db="EMBL/GenBank/DDBJ databases">
        <authorList>
            <person name="Lanie J.A."/>
            <person name="Ng W.-L."/>
            <person name="Kazmierczak K.M."/>
            <person name="Andrzejewski T.M."/>
            <person name="Davidsen T.M."/>
            <person name="Wayne K.J."/>
            <person name="Tettelin H."/>
            <person name="Glass J.I."/>
            <person name="Rusch D."/>
            <person name="Podicherti R."/>
            <person name="Tsui H.-C.T."/>
            <person name="Winkler M.E."/>
        </authorList>
    </citation>
    <scope>NUCLEOTIDE SEQUENCE</scope>
</reference>
<dbReference type="AlphaFoldDB" id="A0A382JBY0"/>
<sequence>MNTKVSTNDLDVRVVRPSDVRAELNYAFNRKRPVFIWGPPGVGKSEIVDSITQERSGFMIDLRLALMEPTDLRGIPYFNEKNGTMEWATPSDLPSQELADQYESVILFLDEMNQAPQSVQAAAYQLILNRRLGSYVLPDNVLIVAAGNRESDRGVAYRMPSPLANRFVHLEMGVDFEDWQTWALENKIHSDVVGFLTSNKMDLFNFDPRTASRAFATPRSWTFVSEMLPKEGEEISDSRLHDLIAGTVGDGVATKFMAHRAISGKLPVPADILNGKVKTLSVEAKEISAMFSLTTSLCYE</sequence>
<dbReference type="InterPro" id="IPR011704">
    <property type="entry name" value="ATPase_dyneun-rel_AAA"/>
</dbReference>
<dbReference type="GO" id="GO:0005524">
    <property type="term" value="F:ATP binding"/>
    <property type="evidence" value="ECO:0007669"/>
    <property type="project" value="InterPro"/>
</dbReference>
<name>A0A382JBY0_9ZZZZ</name>
<dbReference type="GO" id="GO:0016887">
    <property type="term" value="F:ATP hydrolysis activity"/>
    <property type="evidence" value="ECO:0007669"/>
    <property type="project" value="InterPro"/>
</dbReference>
<dbReference type="EMBL" id="UINC01072847">
    <property type="protein sequence ID" value="SVC08777.1"/>
    <property type="molecule type" value="Genomic_DNA"/>
</dbReference>
<feature type="non-terminal residue" evidence="2">
    <location>
        <position position="300"/>
    </location>
</feature>
<dbReference type="Gene3D" id="3.40.50.300">
    <property type="entry name" value="P-loop containing nucleotide triphosphate hydrolases"/>
    <property type="match status" value="1"/>
</dbReference>
<dbReference type="CDD" id="cd00009">
    <property type="entry name" value="AAA"/>
    <property type="match status" value="1"/>
</dbReference>